<name>A0A2W1N4R5_9FLAO</name>
<sequence>MGWGYVKNVKKAFLRGDYIFQMYIFKSEMVTRNLSIELGGEFDEMIQEIHFTNGYFTGSPRKEKVEEKTSTPYHY</sequence>
<keyword evidence="2" id="KW-1185">Reference proteome</keyword>
<accession>A0A2W1N4R5</accession>
<evidence type="ECO:0000313" key="1">
    <source>
        <dbReference type="EMBL" id="PZE18061.1"/>
    </source>
</evidence>
<gene>
    <name evidence="1" type="ORF">DNU06_05445</name>
</gene>
<dbReference type="Proteomes" id="UP000249248">
    <property type="component" value="Unassembled WGS sequence"/>
</dbReference>
<evidence type="ECO:0000313" key="2">
    <source>
        <dbReference type="Proteomes" id="UP000249248"/>
    </source>
</evidence>
<organism evidence="1 2">
    <name type="scientific">Putridiphycobacter roseus</name>
    <dbReference type="NCBI Taxonomy" id="2219161"/>
    <lineage>
        <taxon>Bacteria</taxon>
        <taxon>Pseudomonadati</taxon>
        <taxon>Bacteroidota</taxon>
        <taxon>Flavobacteriia</taxon>
        <taxon>Flavobacteriales</taxon>
        <taxon>Crocinitomicaceae</taxon>
        <taxon>Putridiphycobacter</taxon>
    </lineage>
</organism>
<comment type="caution">
    <text evidence="1">The sequence shown here is derived from an EMBL/GenBank/DDBJ whole genome shotgun (WGS) entry which is preliminary data.</text>
</comment>
<dbReference type="EMBL" id="QKSB01000002">
    <property type="protein sequence ID" value="PZE18061.1"/>
    <property type="molecule type" value="Genomic_DNA"/>
</dbReference>
<proteinExistence type="predicted"/>
<reference evidence="1 2" key="1">
    <citation type="submission" date="2018-06" db="EMBL/GenBank/DDBJ databases">
        <title>The draft genome sequence of Crocinitomix sp. SM1701.</title>
        <authorList>
            <person name="Zhang X."/>
        </authorList>
    </citation>
    <scope>NUCLEOTIDE SEQUENCE [LARGE SCALE GENOMIC DNA]</scope>
    <source>
        <strain evidence="1 2">SM1701</strain>
    </source>
</reference>
<dbReference type="AlphaFoldDB" id="A0A2W1N4R5"/>
<protein>
    <submittedName>
        <fullName evidence="1">Uncharacterized protein</fullName>
    </submittedName>
</protein>